<feature type="region of interest" description="Disordered" evidence="9">
    <location>
        <begin position="142"/>
        <end position="174"/>
    </location>
</feature>
<feature type="compositionally biased region" description="Low complexity" evidence="9">
    <location>
        <begin position="155"/>
        <end position="167"/>
    </location>
</feature>
<dbReference type="CDD" id="cd11655">
    <property type="entry name" value="rap1_myb-like"/>
    <property type="match status" value="2"/>
</dbReference>
<evidence type="ECO:0000313" key="12">
    <source>
        <dbReference type="Proteomes" id="UP000305064"/>
    </source>
</evidence>
<dbReference type="InterPro" id="IPR015010">
    <property type="entry name" value="TERF2IP_Myb"/>
</dbReference>
<evidence type="ECO:0000313" key="11">
    <source>
        <dbReference type="EMBL" id="THY70304.1"/>
    </source>
</evidence>
<evidence type="ECO:0000256" key="6">
    <source>
        <dbReference type="ARBA" id="ARBA00023163"/>
    </source>
</evidence>
<feature type="compositionally biased region" description="Basic and acidic residues" evidence="9">
    <location>
        <begin position="783"/>
        <end position="796"/>
    </location>
</feature>
<dbReference type="SUPFAM" id="SSF46689">
    <property type="entry name" value="Homeodomain-like"/>
    <property type="match status" value="2"/>
</dbReference>
<comment type="subunit">
    <text evidence="8">Homodimer.</text>
</comment>
<dbReference type="PROSITE" id="PS50030">
    <property type="entry name" value="UBA"/>
    <property type="match status" value="1"/>
</dbReference>
<feature type="compositionally biased region" description="Low complexity" evidence="9">
    <location>
        <begin position="465"/>
        <end position="476"/>
    </location>
</feature>
<dbReference type="GO" id="GO:0070187">
    <property type="term" value="C:shelterin complex"/>
    <property type="evidence" value="ECO:0007669"/>
    <property type="project" value="TreeGrafter"/>
</dbReference>
<evidence type="ECO:0000259" key="10">
    <source>
        <dbReference type="PROSITE" id="PS50030"/>
    </source>
</evidence>
<keyword evidence="4" id="KW-0805">Transcription regulation</keyword>
<evidence type="ECO:0000256" key="2">
    <source>
        <dbReference type="ARBA" id="ARBA00022454"/>
    </source>
</evidence>
<feature type="compositionally biased region" description="Polar residues" evidence="9">
    <location>
        <begin position="477"/>
        <end position="493"/>
    </location>
</feature>
<evidence type="ECO:0000256" key="1">
    <source>
        <dbReference type="ARBA" id="ARBA00010467"/>
    </source>
</evidence>
<evidence type="ECO:0000256" key="7">
    <source>
        <dbReference type="ARBA" id="ARBA00023242"/>
    </source>
</evidence>
<feature type="compositionally biased region" description="Pro residues" evidence="9">
    <location>
        <begin position="352"/>
        <end position="363"/>
    </location>
</feature>
<dbReference type="GO" id="GO:0010833">
    <property type="term" value="P:telomere maintenance via telomere lengthening"/>
    <property type="evidence" value="ECO:0007669"/>
    <property type="project" value="UniProtKB-UniRule"/>
</dbReference>
<evidence type="ECO:0000256" key="8">
    <source>
        <dbReference type="RuleBase" id="RU367107"/>
    </source>
</evidence>
<dbReference type="Pfam" id="PF08914">
    <property type="entry name" value="Myb_Rap1"/>
    <property type="match status" value="2"/>
</dbReference>
<evidence type="ECO:0000256" key="4">
    <source>
        <dbReference type="ARBA" id="ARBA00023015"/>
    </source>
</evidence>
<accession>A0AB38LM41</accession>
<dbReference type="InterPro" id="IPR001357">
    <property type="entry name" value="BRCT_dom"/>
</dbReference>
<organism evidence="11 12">
    <name type="scientific">Aureobasidium pullulans</name>
    <name type="common">Black yeast</name>
    <name type="synonym">Pullularia pullulans</name>
    <dbReference type="NCBI Taxonomy" id="5580"/>
    <lineage>
        <taxon>Eukaryota</taxon>
        <taxon>Fungi</taxon>
        <taxon>Dikarya</taxon>
        <taxon>Ascomycota</taxon>
        <taxon>Pezizomycotina</taxon>
        <taxon>Dothideomycetes</taxon>
        <taxon>Dothideomycetidae</taxon>
        <taxon>Dothideales</taxon>
        <taxon>Saccotheciaceae</taxon>
        <taxon>Aureobasidium</taxon>
    </lineage>
</organism>
<dbReference type="Pfam" id="PF16589">
    <property type="entry name" value="BRCT_2"/>
    <property type="match status" value="1"/>
</dbReference>
<comment type="subcellular location">
    <subcellularLocation>
        <location evidence="8">Nucleus</location>
    </subcellularLocation>
    <subcellularLocation>
        <location evidence="8">Chromosome</location>
        <location evidence="8">Telomere</location>
    </subcellularLocation>
</comment>
<keyword evidence="5" id="KW-0010">Activator</keyword>
<proteinExistence type="inferred from homology"/>
<dbReference type="InterPro" id="IPR021661">
    <property type="entry name" value="Rap1_C"/>
</dbReference>
<comment type="similarity">
    <text evidence="1 8">Belongs to the RAP1 family.</text>
</comment>
<keyword evidence="3 8" id="KW-0779">Telomere</keyword>
<dbReference type="Proteomes" id="UP000305064">
    <property type="component" value="Unassembled WGS sequence"/>
</dbReference>
<protein>
    <recommendedName>
        <fullName evidence="8">DNA-binding protein RAP1</fullName>
    </recommendedName>
</protein>
<evidence type="ECO:0000256" key="9">
    <source>
        <dbReference type="SAM" id="MobiDB-lite"/>
    </source>
</evidence>
<sequence>MSSETRWKVDAGGARERHVIALPKVDPDSAPTRAGASLSVFANEAPTIDIIQSAVPPAVVYTDMDDSAGVQGGIFDGLKFFIVQRVPQRSHYVSLVESNGGSVVRLEAQADHLIADHVRHDVPPGSLSYKFIETAIKEGSVPEDESKFLAGRPESTNPITTTNTSSSRKATRTPFTTDDDKLLYKWVQKANNSGLALQGNKIYQILAAHNDRHTYQSWRDRYVKALASRPPSGWEDHPDESLPSLASSIADLSSTALPRSTPVVRPSTSPMRTIPKAREKFTAEDDEELISWVRRAYNKGEALQGNELYKKLAARNPRHSYQSWRGHWVDLLQHTVDLDEEVPAEDDAPIARPSPSPEPPISRPPVKRAAFRVPPAASASAASPLNRSPPSIAPHSVIAPEETPSQSVPSASRPATALRQSATRVSPQTVARSPLQPPQSRPATALKDQASTPVAAAPDMGLPITSQQKQSKQSTQYCEPQSQPSANHKSASTELDPAIYDDSKFTDEDYDLLLNCALDIQNVRVGRYQESWMSFAEAYSKCTAIEWRAYYERRVLPVVLQNEDDPEFQKGRGDGEWARFWQNQGQPIKTLPHLERRATADTMETSADAAEPEDEMTPRASRAPVLDEDQDMADASDVSTKRKIQNGEGTERGPSKRRRTESPLTAHAEAASPSKPAQQATVKDDEIISISSKVDPSPSFLADEEETAHEAEAAQQLRREMEETRDARHQLTRANLARIEAQNGFSEDGEKRGVDLEKDEEDDDQANFIDVLGSLLPPGLKERAMEAAEARTHQADEEYADDDEDELEGEEVPTPQEQPMEERVYDPAFLESSPVPEPNSYQSSAEFLANDTQMQLDPPETRPWEASSAPSQPQEIFRQDTQAIYDAETQPFDQDIAPPPSQFDDEDSISYYNTDSQVLADDEVWPWVDSQIAIGFSEELIKEALRVTSLNPKLAKYVLEARGGRVNMAGVWTEEEDAAVEGRDANAMRVLEKKHGNGSVMARWDFLKEWRHDQEVAEDEQDVE</sequence>
<comment type="function">
    <text evidence="8">Involved in the regulation of telomere length, clustering and has a specific role in telomere position effect (TPE).</text>
</comment>
<feature type="compositionally biased region" description="Polar residues" evidence="9">
    <location>
        <begin position="839"/>
        <end position="855"/>
    </location>
</feature>
<dbReference type="InterPro" id="IPR039595">
    <property type="entry name" value="TE2IP/Rap1"/>
</dbReference>
<name>A0AB38LM41_AURPU</name>
<feature type="compositionally biased region" description="Polar residues" evidence="9">
    <location>
        <begin position="418"/>
        <end position="431"/>
    </location>
</feature>
<feature type="region of interest" description="Disordered" evidence="9">
    <location>
        <begin position="783"/>
        <end position="875"/>
    </location>
</feature>
<dbReference type="AlphaFoldDB" id="A0AB38LM41"/>
<dbReference type="Gene3D" id="1.10.10.60">
    <property type="entry name" value="Homeodomain-like"/>
    <property type="match status" value="2"/>
</dbReference>
<dbReference type="InterPro" id="IPR038104">
    <property type="entry name" value="Rap1_C_sf"/>
</dbReference>
<keyword evidence="7 8" id="KW-0539">Nucleus</keyword>
<dbReference type="EMBL" id="QZBJ01000079">
    <property type="protein sequence ID" value="THY70304.1"/>
    <property type="molecule type" value="Genomic_DNA"/>
</dbReference>
<feature type="region of interest" description="Disordered" evidence="9">
    <location>
        <begin position="345"/>
        <end position="494"/>
    </location>
</feature>
<dbReference type="Gene3D" id="1.10.10.2170">
    <property type="match status" value="1"/>
</dbReference>
<dbReference type="Pfam" id="PF11626">
    <property type="entry name" value="Rap1_C"/>
    <property type="match status" value="1"/>
</dbReference>
<dbReference type="GO" id="GO:0031848">
    <property type="term" value="P:protection from non-homologous end joining at telomere"/>
    <property type="evidence" value="ECO:0007669"/>
    <property type="project" value="TreeGrafter"/>
</dbReference>
<feature type="compositionally biased region" description="Low complexity" evidence="9">
    <location>
        <begin position="371"/>
        <end position="390"/>
    </location>
</feature>
<dbReference type="InterPro" id="IPR009057">
    <property type="entry name" value="Homeodomain-like_sf"/>
</dbReference>
<dbReference type="InterPro" id="IPR015940">
    <property type="entry name" value="UBA"/>
</dbReference>
<evidence type="ECO:0000256" key="3">
    <source>
        <dbReference type="ARBA" id="ARBA00022895"/>
    </source>
</evidence>
<dbReference type="PANTHER" id="PTHR16466:SF6">
    <property type="entry name" value="TELOMERIC REPEAT-BINDING FACTOR 2-INTERACTING PROTEIN 1"/>
    <property type="match status" value="1"/>
</dbReference>
<dbReference type="GO" id="GO:0042162">
    <property type="term" value="F:telomeric DNA binding"/>
    <property type="evidence" value="ECO:0007669"/>
    <property type="project" value="TreeGrafter"/>
</dbReference>
<evidence type="ECO:0000256" key="5">
    <source>
        <dbReference type="ARBA" id="ARBA00023159"/>
    </source>
</evidence>
<feature type="compositionally biased region" description="Basic and acidic residues" evidence="9">
    <location>
        <begin position="708"/>
        <end position="729"/>
    </location>
</feature>
<dbReference type="PANTHER" id="PTHR16466">
    <property type="entry name" value="TELOMERE REPEAT-BINDING FACTOR 2-INTERACTING PROTEIN 1"/>
    <property type="match status" value="1"/>
</dbReference>
<comment type="caution">
    <text evidence="11">The sequence shown here is derived from an EMBL/GenBank/DDBJ whole genome shotgun (WGS) entry which is preliminary data.</text>
</comment>
<feature type="domain" description="UBA" evidence="10">
    <location>
        <begin position="919"/>
        <end position="962"/>
    </location>
</feature>
<reference evidence="11 12" key="1">
    <citation type="submission" date="2018-10" db="EMBL/GenBank/DDBJ databases">
        <title>Fifty Aureobasidium pullulans genomes reveal a recombining polyextremotolerant generalist.</title>
        <authorList>
            <person name="Gostincar C."/>
            <person name="Turk M."/>
            <person name="Zajc J."/>
            <person name="Gunde-Cimerman N."/>
        </authorList>
    </citation>
    <scope>NUCLEOTIDE SEQUENCE [LARGE SCALE GENOMIC DNA]</scope>
    <source>
        <strain evidence="11 12">EXF-4256</strain>
    </source>
</reference>
<keyword evidence="2 8" id="KW-0158">Chromosome</keyword>
<feature type="compositionally biased region" description="Acidic residues" evidence="9">
    <location>
        <begin position="797"/>
        <end position="811"/>
    </location>
</feature>
<feature type="region of interest" description="Disordered" evidence="9">
    <location>
        <begin position="589"/>
        <end position="765"/>
    </location>
</feature>
<gene>
    <name evidence="11" type="ORF">D6C94_08767</name>
</gene>
<keyword evidence="6" id="KW-0804">Transcription</keyword>